<name>A0A0M5KKP4_9VIRU</name>
<organism evidence="2">
    <name type="scientific">Colletotrichum partitivirus 1</name>
    <dbReference type="NCBI Taxonomy" id="1708484"/>
    <lineage>
        <taxon>Viruses</taxon>
        <taxon>Riboviria</taxon>
        <taxon>Orthornavirae</taxon>
        <taxon>Pisuviricota</taxon>
        <taxon>Duplopiviricetes</taxon>
        <taxon>Durnavirales</taxon>
        <taxon>Partitiviridae</taxon>
    </lineage>
</organism>
<accession>A0A0M5KKP4</accession>
<dbReference type="EMBL" id="KP900885">
    <property type="protein sequence ID" value="ALD89089.1"/>
    <property type="molecule type" value="Genomic_RNA"/>
</dbReference>
<dbReference type="GO" id="GO:0019028">
    <property type="term" value="C:viral capsid"/>
    <property type="evidence" value="ECO:0007669"/>
    <property type="project" value="UniProtKB-KW"/>
</dbReference>
<sequence>MSSTVAPSDSASAATGRKSKPGKAERAARRAATGSVAGEPASQAKAMVFASAVAAPKPQPGKFPVVFQTGAGEPSRDITFSPEPKVLASSLSSFLPAFKENAKYAEFLSYSEYDDSDFDKQIRTAALLRLAQQLVHSHVNLGLPQGDFSPVASTEVRVPASVSAFIHQYGEHAVPALGTRFLLKDYASTVKSVIWAAKNVLGKDADERVVERSWLPMSASDGHTKSIIASALNDFLLGSEITYRPAELEAAVLSGNPPTSWDEIKPLLGDTDALRDRFDFLFKAYANAPLFVTTFTTASASAVLEELNLSWDNPSAGHVDWNFNAKEAFTDLADSWAQKSATYAQFFEMSSSLTNRNAATGSQSQMAHVKTVDSITVIKTHLALSAPEFSLVACLPASGVYSGGLVRNVVLTTPLSVKQRTTEFIQMDWR</sequence>
<proteinExistence type="predicted"/>
<evidence type="ECO:0000313" key="2">
    <source>
        <dbReference type="EMBL" id="ALD89089.1"/>
    </source>
</evidence>
<keyword evidence="2" id="KW-0946">Virion</keyword>
<keyword evidence="2" id="KW-0167">Capsid protein</keyword>
<reference evidence="2" key="1">
    <citation type="journal article" date="2016" name="J. Virol.">
        <title>Identification of diverse mycoviruses through metatranscriptomics characterization of the viromes of five major fungal plant pathogens.</title>
        <authorList>
            <person name="Marzano S.-Y.L."/>
            <person name="Nelson B.D."/>
            <person name="Ajayi-Oyetunde O."/>
            <person name="Bradley C.A."/>
            <person name="Hughes T.J."/>
            <person name="Hartman G.L."/>
            <person name="Eastburn D.M."/>
            <person name="Domier L.L."/>
        </authorList>
    </citation>
    <scope>NUCLEOTIDE SEQUENCE</scope>
    <source>
        <strain evidence="2">GS-CHC</strain>
    </source>
</reference>
<feature type="region of interest" description="Disordered" evidence="1">
    <location>
        <begin position="1"/>
        <end position="41"/>
    </location>
</feature>
<dbReference type="Pfam" id="PF20895">
    <property type="entry name" value="PsV_CP"/>
    <property type="match status" value="1"/>
</dbReference>
<protein>
    <submittedName>
        <fullName evidence="2">Coat protein</fullName>
    </submittedName>
</protein>
<dbReference type="InterPro" id="IPR048728">
    <property type="entry name" value="CP_partitivirus"/>
</dbReference>
<evidence type="ECO:0000256" key="1">
    <source>
        <dbReference type="SAM" id="MobiDB-lite"/>
    </source>
</evidence>
<feature type="compositionally biased region" description="Polar residues" evidence="1">
    <location>
        <begin position="1"/>
        <end position="13"/>
    </location>
</feature>